<evidence type="ECO:0000256" key="1">
    <source>
        <dbReference type="SAM" id="MobiDB-lite"/>
    </source>
</evidence>
<evidence type="ECO:0000259" key="2">
    <source>
        <dbReference type="SMART" id="SM00327"/>
    </source>
</evidence>
<dbReference type="CDD" id="cd00198">
    <property type="entry name" value="vWFA"/>
    <property type="match status" value="1"/>
</dbReference>
<dbReference type="AlphaFoldDB" id="A0AAE3J2T6"/>
<dbReference type="Proteomes" id="UP001208041">
    <property type="component" value="Unassembled WGS sequence"/>
</dbReference>
<dbReference type="EMBL" id="JAOYFC010000004">
    <property type="protein sequence ID" value="MCV6825816.1"/>
    <property type="molecule type" value="Genomic_DNA"/>
</dbReference>
<evidence type="ECO:0000313" key="4">
    <source>
        <dbReference type="Proteomes" id="UP001208041"/>
    </source>
</evidence>
<comment type="caution">
    <text evidence="3">The sequence shown here is derived from an EMBL/GenBank/DDBJ whole genome shotgun (WGS) entry which is preliminary data.</text>
</comment>
<feature type="domain" description="VWFA" evidence="2">
    <location>
        <begin position="218"/>
        <end position="395"/>
    </location>
</feature>
<proteinExistence type="predicted"/>
<dbReference type="Gene3D" id="3.40.50.410">
    <property type="entry name" value="von Willebrand factor, type A domain"/>
    <property type="match status" value="1"/>
</dbReference>
<dbReference type="InterPro" id="IPR036465">
    <property type="entry name" value="vWFA_dom_sf"/>
</dbReference>
<name>A0AAE3J2T6_9RHOB</name>
<dbReference type="InterPro" id="IPR002035">
    <property type="entry name" value="VWF_A"/>
</dbReference>
<reference evidence="3" key="1">
    <citation type="submission" date="2022-10" db="EMBL/GenBank/DDBJ databases">
        <authorList>
            <person name="Yue Y."/>
        </authorList>
    </citation>
    <scope>NUCLEOTIDE SEQUENCE</scope>
    <source>
        <strain evidence="3">Z654</strain>
    </source>
</reference>
<protein>
    <submittedName>
        <fullName evidence="3">VWA domain-containing protein</fullName>
    </submittedName>
</protein>
<gene>
    <name evidence="3" type="ORF">OH136_14740</name>
</gene>
<accession>A0AAE3J2T6</accession>
<dbReference type="PIRSF" id="PIRSF010256">
    <property type="entry name" value="CoxE_vWa"/>
    <property type="match status" value="1"/>
</dbReference>
<dbReference type="RefSeq" id="WP_263954769.1">
    <property type="nucleotide sequence ID" value="NZ_JAOYFC010000004.1"/>
</dbReference>
<dbReference type="SUPFAM" id="SSF53300">
    <property type="entry name" value="vWA-like"/>
    <property type="match status" value="1"/>
</dbReference>
<dbReference type="Pfam" id="PF05762">
    <property type="entry name" value="VWA_CoxE"/>
    <property type="match status" value="1"/>
</dbReference>
<feature type="region of interest" description="Disordered" evidence="1">
    <location>
        <begin position="101"/>
        <end position="131"/>
    </location>
</feature>
<dbReference type="PANTHER" id="PTHR39338">
    <property type="entry name" value="BLL5662 PROTEIN-RELATED"/>
    <property type="match status" value="1"/>
</dbReference>
<dbReference type="InterPro" id="IPR011195">
    <property type="entry name" value="UCP010256"/>
</dbReference>
<dbReference type="InterPro" id="IPR008912">
    <property type="entry name" value="Uncharacterised_CoxE"/>
</dbReference>
<keyword evidence="4" id="KW-1185">Reference proteome</keyword>
<dbReference type="PANTHER" id="PTHR39338:SF6">
    <property type="entry name" value="BLL5662 PROTEIN"/>
    <property type="match status" value="1"/>
</dbReference>
<sequence>MQTLHETDGRLVENIVHFVRALRKAGLKVGTSQVKSAISAVAAAGFTKREDYYYALRATLVTRPEHLEVFHQVFQMFWRDPEFLERMVRSMLPLMQTMAQEENAPKPAQKRAAEALWDGSSQPQDQPERDEIEVDAQLSWSENEILRDQDFEQMSVGEQEDAAKLIRTLSLPVSPLKTRRFQSSNIGRRPDTRAVLRRSLRKGGEIDRLSLKVPKRRPPNLVAICDISGSMAVYSRMMMHFVHALTWAPASEWGRVHGFTFGTRLTNITRALAHKDVDQALEALGKDAPDWQGGTRIGEALFRFNRDWSRRVLGQGAVVLLITDGLERGETELLQTEAARLARSCHRLVWLNPLLRFDGFSPQAKGIQTLLPLVDSFHACHSLNSLADLGAAFATSGDKRRYEAILRSY</sequence>
<evidence type="ECO:0000313" key="3">
    <source>
        <dbReference type="EMBL" id="MCV6825816.1"/>
    </source>
</evidence>
<dbReference type="SMART" id="SM00327">
    <property type="entry name" value="VWA"/>
    <property type="match status" value="1"/>
</dbReference>
<organism evidence="3 4">
    <name type="scientific">Halocynthiibacter halioticoli</name>
    <dbReference type="NCBI Taxonomy" id="2986804"/>
    <lineage>
        <taxon>Bacteria</taxon>
        <taxon>Pseudomonadati</taxon>
        <taxon>Pseudomonadota</taxon>
        <taxon>Alphaproteobacteria</taxon>
        <taxon>Rhodobacterales</taxon>
        <taxon>Paracoccaceae</taxon>
        <taxon>Halocynthiibacter</taxon>
    </lineage>
</organism>